<reference evidence="2" key="1">
    <citation type="submission" date="2017-02" db="EMBL/GenBank/DDBJ databases">
        <authorList>
            <person name="Daims H."/>
        </authorList>
    </citation>
    <scope>NUCLEOTIDE SEQUENCE [LARGE SCALE GENOMIC DNA]</scope>
</reference>
<sequence length="49" mass="5490">MQVVSEANYLAIRSIIYTVSVNHFGQGLFAKANIKQSEEIELNQFLTSS</sequence>
<gene>
    <name evidence="1" type="ORF">CRENPOLYSF2_1490008</name>
</gene>
<keyword evidence="2" id="KW-1185">Reference proteome</keyword>
<evidence type="ECO:0000313" key="2">
    <source>
        <dbReference type="Proteomes" id="UP000195442"/>
    </source>
</evidence>
<dbReference type="EMBL" id="FUKJ01000056">
    <property type="protein sequence ID" value="SJM90132.1"/>
    <property type="molecule type" value="Genomic_DNA"/>
</dbReference>
<evidence type="ECO:0000313" key="1">
    <source>
        <dbReference type="EMBL" id="SJM90132.1"/>
    </source>
</evidence>
<dbReference type="AlphaFoldDB" id="A0A1R4H1N3"/>
<accession>A0A1R4H1N3</accession>
<name>A0A1R4H1N3_9GAMM</name>
<dbReference type="Proteomes" id="UP000195442">
    <property type="component" value="Unassembled WGS sequence"/>
</dbReference>
<proteinExistence type="predicted"/>
<organism evidence="1 2">
    <name type="scientific">Crenothrix polyspora</name>
    <dbReference type="NCBI Taxonomy" id="360316"/>
    <lineage>
        <taxon>Bacteria</taxon>
        <taxon>Pseudomonadati</taxon>
        <taxon>Pseudomonadota</taxon>
        <taxon>Gammaproteobacteria</taxon>
        <taxon>Methylococcales</taxon>
        <taxon>Crenotrichaceae</taxon>
        <taxon>Crenothrix</taxon>
    </lineage>
</organism>
<protein>
    <submittedName>
        <fullName evidence="1">Uncharacterized protein</fullName>
    </submittedName>
</protein>